<proteinExistence type="predicted"/>
<evidence type="ECO:0000313" key="2">
    <source>
        <dbReference type="EMBL" id="CAF1275792.1"/>
    </source>
</evidence>
<organism evidence="2 4">
    <name type="scientific">Rotaria sordida</name>
    <dbReference type="NCBI Taxonomy" id="392033"/>
    <lineage>
        <taxon>Eukaryota</taxon>
        <taxon>Metazoa</taxon>
        <taxon>Spiralia</taxon>
        <taxon>Gnathifera</taxon>
        <taxon>Rotifera</taxon>
        <taxon>Eurotatoria</taxon>
        <taxon>Bdelloidea</taxon>
        <taxon>Philodinida</taxon>
        <taxon>Philodinidae</taxon>
        <taxon>Rotaria</taxon>
    </lineage>
</organism>
<evidence type="ECO:0000313" key="4">
    <source>
        <dbReference type="Proteomes" id="UP000663854"/>
    </source>
</evidence>
<gene>
    <name evidence="3" type="ORF">JXQ802_LOCUS43912</name>
    <name evidence="2" type="ORF">PYM288_LOCUS28619</name>
</gene>
<keyword evidence="5" id="KW-1185">Reference proteome</keyword>
<accession>A0A815BSL8</accession>
<dbReference type="Proteomes" id="UP000663854">
    <property type="component" value="Unassembled WGS sequence"/>
</dbReference>
<protein>
    <submittedName>
        <fullName evidence="2">Uncharacterized protein</fullName>
    </submittedName>
</protein>
<feature type="compositionally biased region" description="Low complexity" evidence="1">
    <location>
        <begin position="53"/>
        <end position="62"/>
    </location>
</feature>
<evidence type="ECO:0000313" key="3">
    <source>
        <dbReference type="EMBL" id="CAF1554912.1"/>
    </source>
</evidence>
<dbReference type="Proteomes" id="UP000663870">
    <property type="component" value="Unassembled WGS sequence"/>
</dbReference>
<dbReference type="EMBL" id="CAJNOL010003270">
    <property type="protein sequence ID" value="CAF1554912.1"/>
    <property type="molecule type" value="Genomic_DNA"/>
</dbReference>
<name>A0A815BSL8_9BILA</name>
<comment type="caution">
    <text evidence="2">The sequence shown here is derived from an EMBL/GenBank/DDBJ whole genome shotgun (WGS) entry which is preliminary data.</text>
</comment>
<evidence type="ECO:0000256" key="1">
    <source>
        <dbReference type="SAM" id="MobiDB-lite"/>
    </source>
</evidence>
<evidence type="ECO:0000313" key="5">
    <source>
        <dbReference type="Proteomes" id="UP000663870"/>
    </source>
</evidence>
<feature type="region of interest" description="Disordered" evidence="1">
    <location>
        <begin position="48"/>
        <end position="91"/>
    </location>
</feature>
<sequence length="91" mass="10355">MDDLAQKIVRDLTEIMKKVDDGLVPDDVVDKMEIIVDRMLAVIAFHEDQQTLSSSSSSSPSPLIIQEQEQINNRLSNDDHRETRTSRSKDD</sequence>
<dbReference type="EMBL" id="CAJNOH010002148">
    <property type="protein sequence ID" value="CAF1275792.1"/>
    <property type="molecule type" value="Genomic_DNA"/>
</dbReference>
<dbReference type="AlphaFoldDB" id="A0A815BSL8"/>
<feature type="compositionally biased region" description="Basic and acidic residues" evidence="1">
    <location>
        <begin position="76"/>
        <end position="91"/>
    </location>
</feature>
<reference evidence="2" key="1">
    <citation type="submission" date="2021-02" db="EMBL/GenBank/DDBJ databases">
        <authorList>
            <person name="Nowell W R."/>
        </authorList>
    </citation>
    <scope>NUCLEOTIDE SEQUENCE</scope>
</reference>